<reference evidence="1" key="1">
    <citation type="submission" date="2023-11" db="EMBL/GenBank/DDBJ databases">
        <title>Genome assemblies of two species of porcelain crab, Petrolisthes cinctipes and Petrolisthes manimaculis (Anomura: Porcellanidae).</title>
        <authorList>
            <person name="Angst P."/>
        </authorList>
    </citation>
    <scope>NUCLEOTIDE SEQUENCE</scope>
    <source>
        <strain evidence="1">PB745_02</strain>
        <tissue evidence="1">Gill</tissue>
    </source>
</reference>
<dbReference type="AlphaFoldDB" id="A0AAE1UJ68"/>
<evidence type="ECO:0000313" key="2">
    <source>
        <dbReference type="Proteomes" id="UP001292094"/>
    </source>
</evidence>
<comment type="caution">
    <text evidence="1">The sequence shown here is derived from an EMBL/GenBank/DDBJ whole genome shotgun (WGS) entry which is preliminary data.</text>
</comment>
<evidence type="ECO:0000313" key="1">
    <source>
        <dbReference type="EMBL" id="KAK4325697.1"/>
    </source>
</evidence>
<sequence length="130" mass="14595">MGLEESQDHSGIGLCGAGRVSRSQWNWSLWGWKSLKITVELVFVGLEESQDHSGIGLCGAGRVSRSQWNWSLWGWKSLKITVELVFVGLEESRDHSGIGLWAFILCCVWTGTGTGRGKWLCSWIFYRVTT</sequence>
<organism evidence="1 2">
    <name type="scientific">Petrolisthes manimaculis</name>
    <dbReference type="NCBI Taxonomy" id="1843537"/>
    <lineage>
        <taxon>Eukaryota</taxon>
        <taxon>Metazoa</taxon>
        <taxon>Ecdysozoa</taxon>
        <taxon>Arthropoda</taxon>
        <taxon>Crustacea</taxon>
        <taxon>Multicrustacea</taxon>
        <taxon>Malacostraca</taxon>
        <taxon>Eumalacostraca</taxon>
        <taxon>Eucarida</taxon>
        <taxon>Decapoda</taxon>
        <taxon>Pleocyemata</taxon>
        <taxon>Anomura</taxon>
        <taxon>Galatheoidea</taxon>
        <taxon>Porcellanidae</taxon>
        <taxon>Petrolisthes</taxon>
    </lineage>
</organism>
<proteinExistence type="predicted"/>
<dbReference type="Proteomes" id="UP001292094">
    <property type="component" value="Unassembled WGS sequence"/>
</dbReference>
<gene>
    <name evidence="1" type="ORF">Pmani_003641</name>
</gene>
<keyword evidence="2" id="KW-1185">Reference proteome</keyword>
<accession>A0AAE1UJ68</accession>
<dbReference type="EMBL" id="JAWZYT010000264">
    <property type="protein sequence ID" value="KAK4325697.1"/>
    <property type="molecule type" value="Genomic_DNA"/>
</dbReference>
<protein>
    <submittedName>
        <fullName evidence="1">Uncharacterized protein</fullName>
    </submittedName>
</protein>
<name>A0AAE1UJ68_9EUCA</name>